<keyword evidence="3" id="KW-1003">Cell membrane</keyword>
<accession>A0A643F9Z0</accession>
<dbReference type="Pfam" id="PF00005">
    <property type="entry name" value="ABC_tran"/>
    <property type="match status" value="1"/>
</dbReference>
<dbReference type="InterPro" id="IPR017871">
    <property type="entry name" value="ABC_transporter-like_CS"/>
</dbReference>
<sequence>MSVSPLIELKAVDRRYETGLQALQGVDLRIAPGEFVSLLGPSGCGKSSLLRVLAGLDPISAGQVLRAGEPTRGPARDTGFVFQEPTLMPWADVQSNVELPLRLQGVAAEPRAEAARAALARVGLQDFAQSMPRELSGGMKMRASIARALVTRPALLLLDEPFAALDEIHRFALNQALLDLWRPEGAAPAAFTAVFVTHSVYEAVFLSQRVLVMGARPGRIVDEVLIDGPAHRTAAFRQSETFTAACARLSESLARAAGEPALG</sequence>
<dbReference type="PANTHER" id="PTHR42788">
    <property type="entry name" value="TAURINE IMPORT ATP-BINDING PROTEIN-RELATED"/>
    <property type="match status" value="1"/>
</dbReference>
<evidence type="ECO:0000313" key="8">
    <source>
        <dbReference type="Proteomes" id="UP000430120"/>
    </source>
</evidence>
<dbReference type="SUPFAM" id="SSF52540">
    <property type="entry name" value="P-loop containing nucleoside triphosphate hydrolases"/>
    <property type="match status" value="1"/>
</dbReference>
<dbReference type="AlphaFoldDB" id="A0A643F9Z0"/>
<proteinExistence type="inferred from homology"/>
<keyword evidence="8" id="KW-1185">Reference proteome</keyword>
<evidence type="ECO:0000256" key="2">
    <source>
        <dbReference type="ARBA" id="ARBA00022448"/>
    </source>
</evidence>
<dbReference type="CDD" id="cd03293">
    <property type="entry name" value="ABC_NrtD_SsuB_transporters"/>
    <property type="match status" value="1"/>
</dbReference>
<keyword evidence="5 7" id="KW-0067">ATP-binding</keyword>
<evidence type="ECO:0000256" key="4">
    <source>
        <dbReference type="ARBA" id="ARBA00022741"/>
    </source>
</evidence>
<dbReference type="GO" id="GO:0016887">
    <property type="term" value="F:ATP hydrolysis activity"/>
    <property type="evidence" value="ECO:0007669"/>
    <property type="project" value="InterPro"/>
</dbReference>
<comment type="similarity">
    <text evidence="1">Belongs to the ABC transporter superfamily.</text>
</comment>
<name>A0A643F9Z0_IDEDE</name>
<dbReference type="Proteomes" id="UP000430120">
    <property type="component" value="Unassembled WGS sequence"/>
</dbReference>
<dbReference type="RefSeq" id="WP_151124905.1">
    <property type="nucleotide sequence ID" value="NZ_VZPB01000038.1"/>
</dbReference>
<keyword evidence="4" id="KW-0547">Nucleotide-binding</keyword>
<dbReference type="InterPro" id="IPR027417">
    <property type="entry name" value="P-loop_NTPase"/>
</dbReference>
<keyword evidence="3" id="KW-0472">Membrane</keyword>
<dbReference type="PROSITE" id="PS50893">
    <property type="entry name" value="ABC_TRANSPORTER_2"/>
    <property type="match status" value="1"/>
</dbReference>
<feature type="domain" description="ABC transporter" evidence="6">
    <location>
        <begin position="7"/>
        <end position="238"/>
    </location>
</feature>
<dbReference type="InterPro" id="IPR050166">
    <property type="entry name" value="ABC_transporter_ATP-bind"/>
</dbReference>
<organism evidence="7 8">
    <name type="scientific">Ideonella dechloratans</name>
    <dbReference type="NCBI Taxonomy" id="36863"/>
    <lineage>
        <taxon>Bacteria</taxon>
        <taxon>Pseudomonadati</taxon>
        <taxon>Pseudomonadota</taxon>
        <taxon>Betaproteobacteria</taxon>
        <taxon>Burkholderiales</taxon>
        <taxon>Sphaerotilaceae</taxon>
        <taxon>Ideonella</taxon>
    </lineage>
</organism>
<comment type="caution">
    <text evidence="7">The sequence shown here is derived from an EMBL/GenBank/DDBJ whole genome shotgun (WGS) entry which is preliminary data.</text>
</comment>
<dbReference type="PROSITE" id="PS00211">
    <property type="entry name" value="ABC_TRANSPORTER_1"/>
    <property type="match status" value="1"/>
</dbReference>
<evidence type="ECO:0000313" key="7">
    <source>
        <dbReference type="EMBL" id="KAB0579336.1"/>
    </source>
</evidence>
<gene>
    <name evidence="7" type="ORF">F7Q92_14875</name>
</gene>
<dbReference type="OrthoDB" id="8683598at2"/>
<dbReference type="PANTHER" id="PTHR42788:SF19">
    <property type="entry name" value="ALIPHATIC SULFONATES IMPORT ATP-BINDING PROTEIN SSUB 2"/>
    <property type="match status" value="1"/>
</dbReference>
<dbReference type="InterPro" id="IPR003593">
    <property type="entry name" value="AAA+_ATPase"/>
</dbReference>
<dbReference type="InterPro" id="IPR003439">
    <property type="entry name" value="ABC_transporter-like_ATP-bd"/>
</dbReference>
<dbReference type="Gene3D" id="3.40.50.300">
    <property type="entry name" value="P-loop containing nucleotide triphosphate hydrolases"/>
    <property type="match status" value="1"/>
</dbReference>
<dbReference type="GO" id="GO:0005524">
    <property type="term" value="F:ATP binding"/>
    <property type="evidence" value="ECO:0007669"/>
    <property type="project" value="UniProtKB-KW"/>
</dbReference>
<evidence type="ECO:0000256" key="3">
    <source>
        <dbReference type="ARBA" id="ARBA00022475"/>
    </source>
</evidence>
<evidence type="ECO:0000259" key="6">
    <source>
        <dbReference type="PROSITE" id="PS50893"/>
    </source>
</evidence>
<reference evidence="7 8" key="1">
    <citation type="submission" date="2019-09" db="EMBL/GenBank/DDBJ databases">
        <title>Draft genome sequences of 48 bacterial type strains from the CCUG.</title>
        <authorList>
            <person name="Tunovic T."/>
            <person name="Pineiro-Iglesias B."/>
            <person name="Unosson C."/>
            <person name="Inganas E."/>
            <person name="Ohlen M."/>
            <person name="Cardew S."/>
            <person name="Jensie-Markopoulos S."/>
            <person name="Salva-Serra F."/>
            <person name="Jaen-Luchoro D."/>
            <person name="Karlsson R."/>
            <person name="Svensson-Stadler L."/>
            <person name="Chun J."/>
            <person name="Moore E."/>
        </authorList>
    </citation>
    <scope>NUCLEOTIDE SEQUENCE [LARGE SCALE GENOMIC DNA]</scope>
    <source>
        <strain evidence="7 8">CCUG 30977</strain>
    </source>
</reference>
<dbReference type="EMBL" id="VZPB01000038">
    <property type="protein sequence ID" value="KAB0579336.1"/>
    <property type="molecule type" value="Genomic_DNA"/>
</dbReference>
<evidence type="ECO:0000256" key="1">
    <source>
        <dbReference type="ARBA" id="ARBA00005417"/>
    </source>
</evidence>
<protein>
    <submittedName>
        <fullName evidence="7">ABC transporter ATP-binding protein</fullName>
    </submittedName>
</protein>
<dbReference type="SMART" id="SM00382">
    <property type="entry name" value="AAA"/>
    <property type="match status" value="1"/>
</dbReference>
<evidence type="ECO:0000256" key="5">
    <source>
        <dbReference type="ARBA" id="ARBA00022840"/>
    </source>
</evidence>
<keyword evidence="2" id="KW-0813">Transport</keyword>